<keyword evidence="2" id="KW-1185">Reference proteome</keyword>
<name>A0A176VKD4_MARPO</name>
<evidence type="ECO:0000313" key="1">
    <source>
        <dbReference type="EMBL" id="OAE21419.1"/>
    </source>
</evidence>
<comment type="caution">
    <text evidence="1">The sequence shown here is derived from an EMBL/GenBank/DDBJ whole genome shotgun (WGS) entry which is preliminary data.</text>
</comment>
<gene>
    <name evidence="1" type="ORF">AXG93_3954s1090</name>
</gene>
<sequence length="87" mass="9695">MWELQTVKWLKLDSLERRLMSTKASGSVGQKQIVEIVKTFLEGFDEARQNAELEILNVLRRLEAEISSDNAVTATSDSTALLVGSDL</sequence>
<dbReference type="EMBL" id="LVLJ01003438">
    <property type="protein sequence ID" value="OAE21419.1"/>
    <property type="molecule type" value="Genomic_DNA"/>
</dbReference>
<protein>
    <submittedName>
        <fullName evidence="1">Uncharacterized protein</fullName>
    </submittedName>
</protein>
<dbReference type="Proteomes" id="UP000077202">
    <property type="component" value="Unassembled WGS sequence"/>
</dbReference>
<dbReference type="AlphaFoldDB" id="A0A176VKD4"/>
<evidence type="ECO:0000313" key="2">
    <source>
        <dbReference type="Proteomes" id="UP000077202"/>
    </source>
</evidence>
<reference evidence="1" key="1">
    <citation type="submission" date="2016-03" db="EMBL/GenBank/DDBJ databases">
        <title>Mechanisms controlling the formation of the plant cell surface in tip-growing cells are functionally conserved among land plants.</title>
        <authorList>
            <person name="Honkanen S."/>
            <person name="Jones V.A."/>
            <person name="Morieri G."/>
            <person name="Champion C."/>
            <person name="Hetherington A.J."/>
            <person name="Kelly S."/>
            <person name="Saint-Marcoux D."/>
            <person name="Proust H."/>
            <person name="Prescott H."/>
            <person name="Dolan L."/>
        </authorList>
    </citation>
    <scope>NUCLEOTIDE SEQUENCE [LARGE SCALE GENOMIC DNA]</scope>
    <source>
        <tissue evidence="1">Whole gametophyte</tissue>
    </source>
</reference>
<proteinExistence type="predicted"/>
<organism evidence="1 2">
    <name type="scientific">Marchantia polymorpha subsp. ruderalis</name>
    <dbReference type="NCBI Taxonomy" id="1480154"/>
    <lineage>
        <taxon>Eukaryota</taxon>
        <taxon>Viridiplantae</taxon>
        <taxon>Streptophyta</taxon>
        <taxon>Embryophyta</taxon>
        <taxon>Marchantiophyta</taxon>
        <taxon>Marchantiopsida</taxon>
        <taxon>Marchantiidae</taxon>
        <taxon>Marchantiales</taxon>
        <taxon>Marchantiaceae</taxon>
        <taxon>Marchantia</taxon>
    </lineage>
</organism>
<accession>A0A176VKD4</accession>